<sequence length="259" mass="26469">MSCGPCKEEVSCEEIPEDDPEYEALTRLYDRMFNSRGDACCPADPAAGHAYGAPPLDPPDRGHCECLLTPSSQADVQSAPTVAHDYCHDPSSLCNSPIKRADRLLTAALLRQRKDGAGGAAAEGDVKHLTDALPAFKSCKPRKPGTLNSALFGLDLEHWMTAATGGDGRDDGASRAANDLAAAEAYCKHAGAVEAAEIAVIHEPAGHLAEVAARFGAQSYSGAGGAGGSADCSGGDGGDSTPVVVVAYVGSTGPSADDE</sequence>
<comment type="caution">
    <text evidence="1">The sequence shown here is derived from an EMBL/GenBank/DDBJ whole genome shotgun (WGS) entry which is preliminary data.</text>
</comment>
<reference evidence="1 2" key="1">
    <citation type="submission" date="2019-08" db="EMBL/GenBank/DDBJ databases">
        <title>The genome of the soybean aphid Biotype 1, its phylome, world population structure and adaptation to the North American continent.</title>
        <authorList>
            <person name="Giordano R."/>
            <person name="Donthu R.K."/>
            <person name="Hernandez A.G."/>
            <person name="Wright C.L."/>
            <person name="Zimin A.V."/>
        </authorList>
    </citation>
    <scope>NUCLEOTIDE SEQUENCE [LARGE SCALE GENOMIC DNA]</scope>
    <source>
        <tissue evidence="1">Whole aphids</tissue>
    </source>
</reference>
<dbReference type="AlphaFoldDB" id="A0A6G0TLH9"/>
<protein>
    <submittedName>
        <fullName evidence="1">Uncharacterized protein</fullName>
    </submittedName>
</protein>
<accession>A0A6G0TLH9</accession>
<gene>
    <name evidence="1" type="ORF">AGLY_008981</name>
</gene>
<keyword evidence="2" id="KW-1185">Reference proteome</keyword>
<dbReference type="EMBL" id="VYZN01000031">
    <property type="protein sequence ID" value="KAE9533902.1"/>
    <property type="molecule type" value="Genomic_DNA"/>
</dbReference>
<evidence type="ECO:0000313" key="1">
    <source>
        <dbReference type="EMBL" id="KAE9533902.1"/>
    </source>
</evidence>
<name>A0A6G0TLH9_APHGL</name>
<organism evidence="1 2">
    <name type="scientific">Aphis glycines</name>
    <name type="common">Soybean aphid</name>
    <dbReference type="NCBI Taxonomy" id="307491"/>
    <lineage>
        <taxon>Eukaryota</taxon>
        <taxon>Metazoa</taxon>
        <taxon>Ecdysozoa</taxon>
        <taxon>Arthropoda</taxon>
        <taxon>Hexapoda</taxon>
        <taxon>Insecta</taxon>
        <taxon>Pterygota</taxon>
        <taxon>Neoptera</taxon>
        <taxon>Paraneoptera</taxon>
        <taxon>Hemiptera</taxon>
        <taxon>Sternorrhyncha</taxon>
        <taxon>Aphidomorpha</taxon>
        <taxon>Aphidoidea</taxon>
        <taxon>Aphididae</taxon>
        <taxon>Aphidini</taxon>
        <taxon>Aphis</taxon>
        <taxon>Aphis</taxon>
    </lineage>
</organism>
<proteinExistence type="predicted"/>
<dbReference type="OrthoDB" id="6619778at2759"/>
<dbReference type="Proteomes" id="UP000475862">
    <property type="component" value="Unassembled WGS sequence"/>
</dbReference>
<evidence type="ECO:0000313" key="2">
    <source>
        <dbReference type="Proteomes" id="UP000475862"/>
    </source>
</evidence>